<dbReference type="Proteomes" id="UP000680839">
    <property type="component" value="Chromosome"/>
</dbReference>
<dbReference type="EMBL" id="CP076134">
    <property type="protein sequence ID" value="QWG12216.1"/>
    <property type="molecule type" value="Genomic_DNA"/>
</dbReference>
<evidence type="ECO:0000313" key="1">
    <source>
        <dbReference type="EMBL" id="QWG12216.1"/>
    </source>
</evidence>
<reference evidence="1" key="1">
    <citation type="submission" date="2021-06" db="EMBL/GenBank/DDBJ databases">
        <title>Bradyrhizobium sp. S2-20-1 Genome sequencing.</title>
        <authorList>
            <person name="Jin L."/>
        </authorList>
    </citation>
    <scope>NUCLEOTIDE SEQUENCE</scope>
    <source>
        <strain evidence="1">S2-20-1</strain>
    </source>
</reference>
<dbReference type="RefSeq" id="WP_215621051.1">
    <property type="nucleotide sequence ID" value="NZ_CP076134.1"/>
</dbReference>
<proteinExistence type="predicted"/>
<sequence>MESVRKRVQAGPSDLDKFVIEQNIALYRKLLESKDEAHRPAILKLLADEVAKLRKT</sequence>
<name>A0A975NCY1_9BRAD</name>
<organism evidence="1 2">
    <name type="scientific">Bradyrhizobium sediminis</name>
    <dbReference type="NCBI Taxonomy" id="2840469"/>
    <lineage>
        <taxon>Bacteria</taxon>
        <taxon>Pseudomonadati</taxon>
        <taxon>Pseudomonadota</taxon>
        <taxon>Alphaproteobacteria</taxon>
        <taxon>Hyphomicrobiales</taxon>
        <taxon>Nitrobacteraceae</taxon>
        <taxon>Bradyrhizobium</taxon>
    </lineage>
</organism>
<protein>
    <submittedName>
        <fullName evidence="1">Uncharacterized protein</fullName>
    </submittedName>
</protein>
<evidence type="ECO:0000313" key="2">
    <source>
        <dbReference type="Proteomes" id="UP000680839"/>
    </source>
</evidence>
<accession>A0A975NCY1</accession>
<gene>
    <name evidence="1" type="ORF">KMZ29_21235</name>
</gene>
<dbReference type="AlphaFoldDB" id="A0A975NCY1"/>